<evidence type="ECO:0008006" key="3">
    <source>
        <dbReference type="Google" id="ProtNLM"/>
    </source>
</evidence>
<dbReference type="Pfam" id="PF14112">
    <property type="entry name" value="DUF4284"/>
    <property type="match status" value="1"/>
</dbReference>
<dbReference type="Proteomes" id="UP000257143">
    <property type="component" value="Unassembled WGS sequence"/>
</dbReference>
<protein>
    <recommendedName>
        <fullName evidence="3">Immunity protein 22</fullName>
    </recommendedName>
</protein>
<reference evidence="2" key="1">
    <citation type="submission" date="2017-11" db="EMBL/GenBank/DDBJ databases">
        <authorList>
            <person name="Zhu W."/>
        </authorList>
    </citation>
    <scope>NUCLEOTIDE SEQUENCE [LARGE SCALE GENOMIC DNA]</scope>
    <source>
        <strain evidence="2">CAU 1183</strain>
    </source>
</reference>
<dbReference type="InterPro" id="IPR025560">
    <property type="entry name" value="Imm22"/>
</dbReference>
<comment type="caution">
    <text evidence="1">The sequence shown here is derived from an EMBL/GenBank/DDBJ whole genome shotgun (WGS) entry which is preliminary data.</text>
</comment>
<dbReference type="AlphaFoldDB" id="A0A3D8PMK5"/>
<proteinExistence type="predicted"/>
<organism evidence="1 2">
    <name type="scientific">Oceanobacillus arenosus</name>
    <dbReference type="NCBI Taxonomy" id="1229153"/>
    <lineage>
        <taxon>Bacteria</taxon>
        <taxon>Bacillati</taxon>
        <taxon>Bacillota</taxon>
        <taxon>Bacilli</taxon>
        <taxon>Bacillales</taxon>
        <taxon>Bacillaceae</taxon>
        <taxon>Oceanobacillus</taxon>
    </lineage>
</organism>
<dbReference type="EMBL" id="PIOC01000025">
    <property type="protein sequence ID" value="RDW16451.1"/>
    <property type="molecule type" value="Genomic_DNA"/>
</dbReference>
<name>A0A3D8PMK5_9BACI</name>
<accession>A0A3D8PMK5</accession>
<dbReference type="OrthoDB" id="2222217at2"/>
<gene>
    <name evidence="1" type="ORF">CWR48_16325</name>
</gene>
<evidence type="ECO:0000313" key="2">
    <source>
        <dbReference type="Proteomes" id="UP000257143"/>
    </source>
</evidence>
<sequence length="130" mass="15542">MNDNVSIWIGNFESKEELENYTNIEYTDDGDSISSIFERDFNLEYYDRDLVEKKWISPSTNNVKELLKGFSYSNQFFEQYDTSNYKEESNVAILIYNMEYDANKTKIKYKNSELKFIGVAHYIITVDDRW</sequence>
<dbReference type="RefSeq" id="WP_115774405.1">
    <property type="nucleotide sequence ID" value="NZ_PIOC01000025.1"/>
</dbReference>
<evidence type="ECO:0000313" key="1">
    <source>
        <dbReference type="EMBL" id="RDW16451.1"/>
    </source>
</evidence>
<keyword evidence="2" id="KW-1185">Reference proteome</keyword>